<dbReference type="Proteomes" id="UP000837857">
    <property type="component" value="Chromosome 12"/>
</dbReference>
<reference evidence="5" key="1">
    <citation type="submission" date="2022-03" db="EMBL/GenBank/DDBJ databases">
        <authorList>
            <person name="Martin H S."/>
        </authorList>
    </citation>
    <scope>NUCLEOTIDE SEQUENCE</scope>
</reference>
<feature type="domain" description="FLYWCH-type" evidence="4">
    <location>
        <begin position="14"/>
        <end position="73"/>
    </location>
</feature>
<keyword evidence="1" id="KW-0479">Metal-binding</keyword>
<evidence type="ECO:0000256" key="2">
    <source>
        <dbReference type="ARBA" id="ARBA00022771"/>
    </source>
</evidence>
<dbReference type="Pfam" id="PF04500">
    <property type="entry name" value="FLYWCH"/>
    <property type="match status" value="2"/>
</dbReference>
<evidence type="ECO:0000313" key="5">
    <source>
        <dbReference type="EMBL" id="CAH2040274.1"/>
    </source>
</evidence>
<keyword evidence="2" id="KW-0863">Zinc-finger</keyword>
<accession>A0ABN8HZT0</accession>
<dbReference type="InterPro" id="IPR007588">
    <property type="entry name" value="Znf_FLYWCH"/>
</dbReference>
<sequence length="141" mass="16196">MCVKPNPCPFPVEFVMSKKGRSLVKLKGYTYYSARRTGPKVQWRCSTNHRSNCNAVLYTVDNKIVTIKKRHNHAPLETEYITSQKGRPLIRLNGFTYCSTRAKGPKVRWRCSTHYPQGCRAAIVTVEDEILTINQDHTHEA</sequence>
<feature type="non-terminal residue" evidence="5">
    <location>
        <position position="1"/>
    </location>
</feature>
<keyword evidence="6" id="KW-1185">Reference proteome</keyword>
<proteinExistence type="predicted"/>
<evidence type="ECO:0000313" key="6">
    <source>
        <dbReference type="Proteomes" id="UP000837857"/>
    </source>
</evidence>
<evidence type="ECO:0000256" key="3">
    <source>
        <dbReference type="ARBA" id="ARBA00022833"/>
    </source>
</evidence>
<evidence type="ECO:0000256" key="1">
    <source>
        <dbReference type="ARBA" id="ARBA00022723"/>
    </source>
</evidence>
<protein>
    <recommendedName>
        <fullName evidence="4">FLYWCH-type domain-containing protein</fullName>
    </recommendedName>
</protein>
<feature type="domain" description="FLYWCH-type" evidence="4">
    <location>
        <begin position="80"/>
        <end position="139"/>
    </location>
</feature>
<keyword evidence="3" id="KW-0862">Zinc</keyword>
<organism evidence="5 6">
    <name type="scientific">Iphiclides podalirius</name>
    <name type="common">scarce swallowtail</name>
    <dbReference type="NCBI Taxonomy" id="110791"/>
    <lineage>
        <taxon>Eukaryota</taxon>
        <taxon>Metazoa</taxon>
        <taxon>Ecdysozoa</taxon>
        <taxon>Arthropoda</taxon>
        <taxon>Hexapoda</taxon>
        <taxon>Insecta</taxon>
        <taxon>Pterygota</taxon>
        <taxon>Neoptera</taxon>
        <taxon>Endopterygota</taxon>
        <taxon>Lepidoptera</taxon>
        <taxon>Glossata</taxon>
        <taxon>Ditrysia</taxon>
        <taxon>Papilionoidea</taxon>
        <taxon>Papilionidae</taxon>
        <taxon>Papilioninae</taxon>
        <taxon>Iphiclides</taxon>
    </lineage>
</organism>
<name>A0ABN8HZT0_9NEOP</name>
<dbReference type="Gene3D" id="2.20.25.240">
    <property type="match status" value="2"/>
</dbReference>
<dbReference type="EMBL" id="OW152824">
    <property type="protein sequence ID" value="CAH2040274.1"/>
    <property type="molecule type" value="Genomic_DNA"/>
</dbReference>
<gene>
    <name evidence="5" type="ORF">IPOD504_LOCUS2437</name>
</gene>
<evidence type="ECO:0000259" key="4">
    <source>
        <dbReference type="Pfam" id="PF04500"/>
    </source>
</evidence>